<protein>
    <submittedName>
        <fullName evidence="3">Uncharacterized protein</fullName>
    </submittedName>
</protein>
<evidence type="ECO:0000313" key="3">
    <source>
        <dbReference type="EMBL" id="KUH39914.1"/>
    </source>
</evidence>
<feature type="region of interest" description="Disordered" evidence="1">
    <location>
        <begin position="86"/>
        <end position="105"/>
    </location>
</feature>
<dbReference type="Proteomes" id="UP000054011">
    <property type="component" value="Unassembled WGS sequence"/>
</dbReference>
<feature type="region of interest" description="Disordered" evidence="1">
    <location>
        <begin position="276"/>
        <end position="297"/>
    </location>
</feature>
<feature type="transmembrane region" description="Helical" evidence="2">
    <location>
        <begin position="50"/>
        <end position="70"/>
    </location>
</feature>
<dbReference type="STRING" id="936756.ATE80_05020"/>
<name>A0A100Y915_9ACTN</name>
<evidence type="ECO:0000256" key="2">
    <source>
        <dbReference type="SAM" id="Phobius"/>
    </source>
</evidence>
<accession>A0A100Y915</accession>
<reference evidence="3 4" key="1">
    <citation type="submission" date="2015-11" db="EMBL/GenBank/DDBJ databases">
        <title>Genome-wide analysis reveals the secondary metabolome in Streptomyces kanasensis ZX01.</title>
        <authorList>
            <person name="Zhang G."/>
            <person name="Han L."/>
            <person name="Feng J."/>
            <person name="Zhang X."/>
        </authorList>
    </citation>
    <scope>NUCLEOTIDE SEQUENCE [LARGE SCALE GENOMIC DNA]</scope>
    <source>
        <strain evidence="3 4">ZX01</strain>
    </source>
</reference>
<evidence type="ECO:0000313" key="4">
    <source>
        <dbReference type="Proteomes" id="UP000054011"/>
    </source>
</evidence>
<proteinExistence type="predicted"/>
<dbReference type="OrthoDB" id="3686068at2"/>
<feature type="compositionally biased region" description="Pro residues" evidence="1">
    <location>
        <begin position="89"/>
        <end position="103"/>
    </location>
</feature>
<keyword evidence="4" id="KW-1185">Reference proteome</keyword>
<sequence>MPDEEHTSQFEDDLAVVLRRTGDGFAPGGGDGLVAGGVRRGRRRVARRRAGAVAGSVLTLALVGAGGAYATGALDGYRGGTDASVAAPPTVPKSPTVPKPSVVPQPSAATGAVPAADVLATFRRVLPAGGELRDAQSRGTADEMGPMAAGVYDDGRGLAAVGIGFFRAAPDDQGFSECPDKAFVDYDACTAEELPGGARLVVFQGYEYPDRRQETKNWRATVLHPDGLVTDLGTWNAPAQKDAAVTRVDPPFTPAQLKRIVTHPAWAPVLRAVPKPVEAEPSTDPSDPGADAGGSFDGTAVRPTLLSLLPEGLTVRDDGGDDGFAYAVVDDGAGRSLVQVNAQPDMGDVAGELFPAGSYETLPDGTRVAVQKRPGEKGGEGVVMWTVDTLRPDGYRVVVSAFNAGAQHEAATRPEPALSTAQLKALATSPKWLELQK</sequence>
<keyword evidence="2" id="KW-1133">Transmembrane helix</keyword>
<gene>
    <name evidence="3" type="ORF">ATE80_05020</name>
</gene>
<evidence type="ECO:0000256" key="1">
    <source>
        <dbReference type="SAM" id="MobiDB-lite"/>
    </source>
</evidence>
<organism evidence="3 4">
    <name type="scientific">Streptomyces kanasensis</name>
    <dbReference type="NCBI Taxonomy" id="936756"/>
    <lineage>
        <taxon>Bacteria</taxon>
        <taxon>Bacillati</taxon>
        <taxon>Actinomycetota</taxon>
        <taxon>Actinomycetes</taxon>
        <taxon>Kitasatosporales</taxon>
        <taxon>Streptomycetaceae</taxon>
        <taxon>Streptomyces</taxon>
    </lineage>
</organism>
<keyword evidence="2" id="KW-0812">Transmembrane</keyword>
<dbReference type="EMBL" id="LNSV01000007">
    <property type="protein sequence ID" value="KUH39914.1"/>
    <property type="molecule type" value="Genomic_DNA"/>
</dbReference>
<dbReference type="AlphaFoldDB" id="A0A100Y915"/>
<comment type="caution">
    <text evidence="3">The sequence shown here is derived from an EMBL/GenBank/DDBJ whole genome shotgun (WGS) entry which is preliminary data.</text>
</comment>
<dbReference type="RefSeq" id="WP_058940890.1">
    <property type="nucleotide sequence ID" value="NZ_LNSV01000007.1"/>
</dbReference>
<keyword evidence="2" id="KW-0472">Membrane</keyword>